<dbReference type="InterPro" id="IPR003382">
    <property type="entry name" value="Flavoprotein"/>
</dbReference>
<comment type="catalytic activity">
    <reaction evidence="3 4">
        <text>(R)-4'-phosphopantothenate + L-cysteine + CTP = N-[(R)-4-phosphopantothenoyl]-L-cysteine + CMP + diphosphate + H(+)</text>
        <dbReference type="Rhea" id="RHEA:19397"/>
        <dbReference type="ChEBI" id="CHEBI:10986"/>
        <dbReference type="ChEBI" id="CHEBI:15378"/>
        <dbReference type="ChEBI" id="CHEBI:33019"/>
        <dbReference type="ChEBI" id="CHEBI:35235"/>
        <dbReference type="ChEBI" id="CHEBI:37563"/>
        <dbReference type="ChEBI" id="CHEBI:59458"/>
        <dbReference type="ChEBI" id="CHEBI:60377"/>
        <dbReference type="EC" id="6.3.2.5"/>
    </reaction>
</comment>
<dbReference type="EC" id="6.3.2.5" evidence="3"/>
<evidence type="ECO:0000313" key="7">
    <source>
        <dbReference type="EMBL" id="KAB7655591.1"/>
    </source>
</evidence>
<dbReference type="GO" id="GO:0015937">
    <property type="term" value="P:coenzyme A biosynthetic process"/>
    <property type="evidence" value="ECO:0007669"/>
    <property type="project" value="UniProtKB-UniRule"/>
</dbReference>
<feature type="binding site" evidence="3">
    <location>
        <position position="327"/>
    </location>
    <ligand>
        <name>CTP</name>
        <dbReference type="ChEBI" id="CHEBI:37563"/>
    </ligand>
</feature>
<keyword evidence="3 4" id="KW-0285">Flavoprotein</keyword>
<feature type="domain" description="DNA/pantothenate metabolism flavoprotein C-terminal" evidence="6">
    <location>
        <begin position="184"/>
        <end position="396"/>
    </location>
</feature>
<dbReference type="SUPFAM" id="SSF102645">
    <property type="entry name" value="CoaB-like"/>
    <property type="match status" value="1"/>
</dbReference>
<dbReference type="GO" id="GO:0046872">
    <property type="term" value="F:metal ion binding"/>
    <property type="evidence" value="ECO:0007669"/>
    <property type="project" value="UniProtKB-KW"/>
</dbReference>
<dbReference type="Gene3D" id="3.40.50.1950">
    <property type="entry name" value="Flavin prenyltransferase-like"/>
    <property type="match status" value="1"/>
</dbReference>
<evidence type="ECO:0000313" key="8">
    <source>
        <dbReference type="Proteomes" id="UP000430564"/>
    </source>
</evidence>
<dbReference type="EC" id="4.1.1.36" evidence="3"/>
<comment type="caution">
    <text evidence="7">The sequence shown here is derived from an EMBL/GenBank/DDBJ whole genome shotgun (WGS) entry which is preliminary data.</text>
</comment>
<feature type="active site" description="Proton donor" evidence="3">
    <location>
        <position position="157"/>
    </location>
</feature>
<dbReference type="GO" id="GO:0071513">
    <property type="term" value="C:phosphopantothenoylcysteine decarboxylase complex"/>
    <property type="evidence" value="ECO:0007669"/>
    <property type="project" value="TreeGrafter"/>
</dbReference>
<dbReference type="HAMAP" id="MF_02225">
    <property type="entry name" value="CoaBC"/>
    <property type="match status" value="1"/>
</dbReference>
<protein>
    <recommendedName>
        <fullName evidence="3">Coenzyme A biosynthesis bifunctional protein CoaBC</fullName>
    </recommendedName>
    <alternativeName>
        <fullName evidence="3">DNA/pantothenate metabolism flavoprotein</fullName>
    </alternativeName>
    <alternativeName>
        <fullName evidence="3">Phosphopantothenoylcysteine synthetase/decarboxylase</fullName>
        <shortName evidence="3">PPCS-PPCDC</shortName>
    </alternativeName>
    <domain>
        <recommendedName>
            <fullName evidence="3">Phosphopantothenoylcysteine decarboxylase</fullName>
            <shortName evidence="3">PPC decarboxylase</shortName>
            <shortName evidence="3">PPC-DC</shortName>
            <ecNumber evidence="3">4.1.1.36</ecNumber>
        </recommendedName>
        <alternativeName>
            <fullName evidence="3">CoaC</fullName>
        </alternativeName>
    </domain>
    <domain>
        <recommendedName>
            <fullName evidence="3">Phosphopantothenate--cysteine ligase</fullName>
            <ecNumber evidence="3">6.3.2.5</ecNumber>
        </recommendedName>
        <alternativeName>
            <fullName evidence="3">CoaB</fullName>
        </alternativeName>
        <alternativeName>
            <fullName evidence="3">Phosphopantothenoylcysteine synthetase</fullName>
            <shortName evidence="3">PPC synthetase</shortName>
            <shortName evidence="3">PPC-S</shortName>
        </alternativeName>
    </domain>
</protein>
<evidence type="ECO:0000259" key="5">
    <source>
        <dbReference type="Pfam" id="PF02441"/>
    </source>
</evidence>
<name>A0A6I1EM35_9BURK</name>
<feature type="region of interest" description="Phosphopantothenate--cysteine ligase" evidence="3">
    <location>
        <begin position="189"/>
        <end position="404"/>
    </location>
</feature>
<dbReference type="OrthoDB" id="9802554at2"/>
<gene>
    <name evidence="3 7" type="primary">coaBC</name>
    <name evidence="7" type="ORF">GBM95_09485</name>
</gene>
<dbReference type="Proteomes" id="UP000430564">
    <property type="component" value="Unassembled WGS sequence"/>
</dbReference>
<dbReference type="GO" id="GO:0004633">
    <property type="term" value="F:phosphopantothenoylcysteine decarboxylase activity"/>
    <property type="evidence" value="ECO:0007669"/>
    <property type="project" value="UniProtKB-UniRule"/>
</dbReference>
<dbReference type="InterPro" id="IPR036551">
    <property type="entry name" value="Flavin_trans-like"/>
</dbReference>
<evidence type="ECO:0000256" key="3">
    <source>
        <dbReference type="HAMAP-Rule" id="MF_02225"/>
    </source>
</evidence>
<comment type="cofactor">
    <cofactor evidence="3">
        <name>Mg(2+)</name>
        <dbReference type="ChEBI" id="CHEBI:18420"/>
    </cofactor>
</comment>
<dbReference type="Pfam" id="PF04127">
    <property type="entry name" value="DFP"/>
    <property type="match status" value="1"/>
</dbReference>
<reference evidence="7 8" key="1">
    <citation type="submission" date="2019-10" db="EMBL/GenBank/DDBJ databases">
        <title>Genome diversity of Sutterella seckii.</title>
        <authorList>
            <person name="Chaplin A.V."/>
            <person name="Sokolova S.R."/>
            <person name="Mosin K.A."/>
            <person name="Ivanova E.L."/>
            <person name="Kochetkova T.O."/>
            <person name="Goltsov A.Y."/>
            <person name="Trofimov D.Y."/>
            <person name="Efimov B.A."/>
        </authorList>
    </citation>
    <scope>NUCLEOTIDE SEQUENCE [LARGE SCALE GENOMIC DNA]</scope>
    <source>
        <strain evidence="7 8">ASD393</strain>
    </source>
</reference>
<dbReference type="Gene3D" id="3.40.50.10300">
    <property type="entry name" value="CoaB-like"/>
    <property type="match status" value="1"/>
</dbReference>
<dbReference type="AlphaFoldDB" id="A0A6I1EM35"/>
<dbReference type="GO" id="GO:0010181">
    <property type="term" value="F:FMN binding"/>
    <property type="evidence" value="ECO:0007669"/>
    <property type="project" value="UniProtKB-UniRule"/>
</dbReference>
<comment type="function">
    <text evidence="3">Catalyzes two sequential steps in the biosynthesis of coenzyme A. In the first step cysteine is conjugated to 4'-phosphopantothenate to form 4-phosphopantothenoylcysteine. In the second step the latter compound is decarboxylated to form 4'-phosphopantotheine.</text>
</comment>
<dbReference type="Pfam" id="PF02441">
    <property type="entry name" value="Flavoprotein"/>
    <property type="match status" value="1"/>
</dbReference>
<keyword evidence="3" id="KW-0460">Magnesium</keyword>
<dbReference type="EMBL" id="WEHX01000083">
    <property type="protein sequence ID" value="KAB7655591.1"/>
    <property type="molecule type" value="Genomic_DNA"/>
</dbReference>
<comment type="function">
    <text evidence="4">Catalyzes two steps in the biosynthesis of coenzyme A. In the first step cysteine is conjugated to 4'-phosphopantothenate to form 4-phosphopantothenoylcysteine, in the latter compound is decarboxylated to form 4'-phosphopantotheine.</text>
</comment>
<organism evidence="7 8">
    <name type="scientific">Sutterella seckii</name>
    <dbReference type="NCBI Taxonomy" id="1944635"/>
    <lineage>
        <taxon>Bacteria</taxon>
        <taxon>Pseudomonadati</taxon>
        <taxon>Pseudomonadota</taxon>
        <taxon>Betaproteobacteria</taxon>
        <taxon>Burkholderiales</taxon>
        <taxon>Sutterellaceae</taxon>
        <taxon>Sutterella</taxon>
    </lineage>
</organism>
<evidence type="ECO:0000256" key="2">
    <source>
        <dbReference type="ARBA" id="ARBA00023239"/>
    </source>
</evidence>
<evidence type="ECO:0000256" key="1">
    <source>
        <dbReference type="ARBA" id="ARBA00022793"/>
    </source>
</evidence>
<feature type="binding site" evidence="3">
    <location>
        <position position="348"/>
    </location>
    <ligand>
        <name>CTP</name>
        <dbReference type="ChEBI" id="CHEBI:37563"/>
    </ligand>
</feature>
<dbReference type="GO" id="GO:0015941">
    <property type="term" value="P:pantothenate catabolic process"/>
    <property type="evidence" value="ECO:0007669"/>
    <property type="project" value="InterPro"/>
</dbReference>
<dbReference type="InterPro" id="IPR005252">
    <property type="entry name" value="CoaBC"/>
</dbReference>
<keyword evidence="3 4" id="KW-0436">Ligase</keyword>
<dbReference type="InterPro" id="IPR035929">
    <property type="entry name" value="CoaB-like_sf"/>
</dbReference>
<comment type="pathway">
    <text evidence="3 4">Cofactor biosynthesis; coenzyme A biosynthesis; CoA from (R)-pantothenate: step 2/5.</text>
</comment>
<dbReference type="PANTHER" id="PTHR14359">
    <property type="entry name" value="HOMO-OLIGOMERIC FLAVIN CONTAINING CYS DECARBOXYLASE FAMILY"/>
    <property type="match status" value="1"/>
</dbReference>
<feature type="binding site" evidence="3">
    <location>
        <position position="279"/>
    </location>
    <ligand>
        <name>CTP</name>
        <dbReference type="ChEBI" id="CHEBI:37563"/>
    </ligand>
</feature>
<keyword evidence="1 3" id="KW-0210">Decarboxylase</keyword>
<dbReference type="NCBIfam" id="TIGR00521">
    <property type="entry name" value="coaBC_dfp"/>
    <property type="match status" value="1"/>
</dbReference>
<keyword evidence="3 4" id="KW-0288">FMN</keyword>
<keyword evidence="3" id="KW-0511">Multifunctional enzyme</keyword>
<dbReference type="GO" id="GO:0004632">
    <property type="term" value="F:phosphopantothenate--cysteine ligase activity"/>
    <property type="evidence" value="ECO:0007669"/>
    <property type="project" value="UniProtKB-UniRule"/>
</dbReference>
<comment type="catalytic activity">
    <reaction evidence="3 4">
        <text>N-[(R)-4-phosphopantothenoyl]-L-cysteine + H(+) = (R)-4'-phosphopantetheine + CO2</text>
        <dbReference type="Rhea" id="RHEA:16793"/>
        <dbReference type="ChEBI" id="CHEBI:15378"/>
        <dbReference type="ChEBI" id="CHEBI:16526"/>
        <dbReference type="ChEBI" id="CHEBI:59458"/>
        <dbReference type="ChEBI" id="CHEBI:61723"/>
        <dbReference type="EC" id="4.1.1.36"/>
    </reaction>
</comment>
<comment type="similarity">
    <text evidence="3 4">In the C-terminal section; belongs to the PPC synthetase family.</text>
</comment>
<feature type="region of interest" description="Phosphopantothenoylcysteine decarboxylase" evidence="3">
    <location>
        <begin position="1"/>
        <end position="188"/>
    </location>
</feature>
<comment type="cofactor">
    <cofactor evidence="3">
        <name>FMN</name>
        <dbReference type="ChEBI" id="CHEBI:58210"/>
    </cofactor>
    <text evidence="3">Binds 1 FMN per subunit.</text>
</comment>
<dbReference type="InterPro" id="IPR007085">
    <property type="entry name" value="DNA/pantothenate-metab_flavo_C"/>
</dbReference>
<keyword evidence="2 3" id="KW-0456">Lyase</keyword>
<comment type="similarity">
    <text evidence="3 4">In the N-terminal section; belongs to the HFCD (homo-oligomeric flavin containing Cys decarboxylase) superfamily.</text>
</comment>
<dbReference type="PANTHER" id="PTHR14359:SF6">
    <property type="entry name" value="PHOSPHOPANTOTHENOYLCYSTEINE DECARBOXYLASE"/>
    <property type="match status" value="1"/>
</dbReference>
<feature type="domain" description="Flavoprotein" evidence="5">
    <location>
        <begin position="5"/>
        <end position="172"/>
    </location>
</feature>
<feature type="binding site" evidence="3">
    <location>
        <begin position="309"/>
        <end position="312"/>
    </location>
    <ligand>
        <name>CTP</name>
        <dbReference type="ChEBI" id="CHEBI:37563"/>
    </ligand>
</feature>
<accession>A0A6I1EM35</accession>
<feature type="binding site" evidence="3">
    <location>
        <position position="344"/>
    </location>
    <ligand>
        <name>CTP</name>
        <dbReference type="ChEBI" id="CHEBI:37563"/>
    </ligand>
</feature>
<keyword evidence="3" id="KW-0479">Metal-binding</keyword>
<dbReference type="SUPFAM" id="SSF52507">
    <property type="entry name" value="Homo-oligomeric flavin-containing Cys decarboxylases, HFCD"/>
    <property type="match status" value="1"/>
</dbReference>
<comment type="caution">
    <text evidence="3">Lacks conserved residue(s) required for the propagation of feature annotation.</text>
</comment>
<feature type="binding site" evidence="3">
    <location>
        <position position="289"/>
    </location>
    <ligand>
        <name>CTP</name>
        <dbReference type="ChEBI" id="CHEBI:37563"/>
    </ligand>
</feature>
<dbReference type="RefSeq" id="WP_152158879.1">
    <property type="nucleotide sequence ID" value="NZ_WEHX01000083.1"/>
</dbReference>
<sequence length="404" mass="42862">MLQGKRITLIVSGGIAAFKSCEAARLLMKRGAEVQVVLTEHAAEFVTPLTFEALTGKPALTTEWAKNPYSVMPHIELARTSDLLLVMPATANLIAKAANGIADDLASTLIAARRSPLAFVPAMNQAMWANPALKRNVENLKLDGAAFFGPVEGLQACGDKGAGRMMEPAEVCELADALFSPKTLSGKRVIITAGPTYEAIDPVRGVTNRSSGRQGFEIARAARNAGAEVTLIAGPVSLATPVGVRRIDVVSARDMDQAVQTELDQSPCDLFIGVAAVADWRPGAVSMRKIKKDASGHSALQDLLWSENPDILARVGERPGAPVTIGFAAETAEGATLTAFAREKLIRKHAALIVANDARFALHSEENAIRIVSASEEEHFGPASKRECAEFIVAAAARELARRG</sequence>
<dbReference type="UniPathway" id="UPA00241">
    <property type="reaction ID" value="UER00353"/>
</dbReference>
<evidence type="ECO:0000259" key="6">
    <source>
        <dbReference type="Pfam" id="PF04127"/>
    </source>
</evidence>
<comment type="pathway">
    <text evidence="3 4">Cofactor biosynthesis; coenzyme A biosynthesis; CoA from (R)-pantothenate: step 3/5.</text>
</comment>
<proteinExistence type="inferred from homology"/>
<evidence type="ECO:0000256" key="4">
    <source>
        <dbReference type="RuleBase" id="RU364078"/>
    </source>
</evidence>